<evidence type="ECO:0000313" key="1">
    <source>
        <dbReference type="EMBL" id="SDP42978.1"/>
    </source>
</evidence>
<dbReference type="EMBL" id="FNJU01000003">
    <property type="protein sequence ID" value="SDP42978.1"/>
    <property type="molecule type" value="Genomic_DNA"/>
</dbReference>
<gene>
    <name evidence="1" type="ORF">SAMN05216565_10320</name>
</gene>
<dbReference type="OrthoDB" id="8913322at2"/>
<sequence length="189" mass="21814">MSDIEKVDELLISLIKEVPTLNNGFNIIEQYAKSIDASADLKDLRNQLTYGYKQFEDWLSGLFDQEKVPDDILALNFGLFESADGIQLYITGSSEWEIDDEDWASNNDYFPEGRYPKIALYNELYNFWEDNFYLGLFLTISSTITFANNYLLSHPSRFSNEIVFATGFDDGDLYNFSKKTDENVTSLFN</sequence>
<dbReference type="Proteomes" id="UP000199159">
    <property type="component" value="Unassembled WGS sequence"/>
</dbReference>
<accession>A0A1H0SP01</accession>
<dbReference type="RefSeq" id="WP_090851449.1">
    <property type="nucleotide sequence ID" value="NZ_FNJU01000003.1"/>
</dbReference>
<proteinExistence type="predicted"/>
<keyword evidence="2" id="KW-1185">Reference proteome</keyword>
<evidence type="ECO:0000313" key="2">
    <source>
        <dbReference type="Proteomes" id="UP000199159"/>
    </source>
</evidence>
<organism evidence="1 2">
    <name type="scientific">Litchfieldia salsa</name>
    <dbReference type="NCBI Taxonomy" id="930152"/>
    <lineage>
        <taxon>Bacteria</taxon>
        <taxon>Bacillati</taxon>
        <taxon>Bacillota</taxon>
        <taxon>Bacilli</taxon>
        <taxon>Bacillales</taxon>
        <taxon>Bacillaceae</taxon>
        <taxon>Litchfieldia</taxon>
    </lineage>
</organism>
<reference evidence="2" key="1">
    <citation type="submission" date="2016-10" db="EMBL/GenBank/DDBJ databases">
        <authorList>
            <person name="Varghese N."/>
            <person name="Submissions S."/>
        </authorList>
    </citation>
    <scope>NUCLEOTIDE SEQUENCE [LARGE SCALE GENOMIC DNA]</scope>
    <source>
        <strain evidence="2">IBRC-M10078</strain>
    </source>
</reference>
<protein>
    <submittedName>
        <fullName evidence="1">Uncharacterized protein</fullName>
    </submittedName>
</protein>
<dbReference type="AlphaFoldDB" id="A0A1H0SP01"/>
<name>A0A1H0SP01_9BACI</name>